<evidence type="ECO:0000256" key="11">
    <source>
        <dbReference type="SAM" id="Phobius"/>
    </source>
</evidence>
<keyword evidence="8 11" id="KW-1133">Transmembrane helix</keyword>
<dbReference type="EMBL" id="JAUZEE010000003">
    <property type="protein sequence ID" value="MDP4300540.1"/>
    <property type="molecule type" value="Genomic_DNA"/>
</dbReference>
<organism evidence="13 14">
    <name type="scientific">Leptothrix discophora</name>
    <dbReference type="NCBI Taxonomy" id="89"/>
    <lineage>
        <taxon>Bacteria</taxon>
        <taxon>Pseudomonadati</taxon>
        <taxon>Pseudomonadota</taxon>
        <taxon>Betaproteobacteria</taxon>
        <taxon>Burkholderiales</taxon>
        <taxon>Sphaerotilaceae</taxon>
        <taxon>Leptothrix</taxon>
    </lineage>
</organism>
<dbReference type="PROSITE" id="PS00409">
    <property type="entry name" value="PROKAR_NTER_METHYL"/>
    <property type="match status" value="1"/>
</dbReference>
<feature type="domain" description="Type II secretion system protein GspG C-terminal" evidence="12">
    <location>
        <begin position="41"/>
        <end position="146"/>
    </location>
</feature>
<dbReference type="PANTHER" id="PTHR30093">
    <property type="entry name" value="GENERAL SECRETION PATHWAY PROTEIN G"/>
    <property type="match status" value="1"/>
</dbReference>
<dbReference type="NCBIfam" id="TIGR01710">
    <property type="entry name" value="typeII_sec_gspG"/>
    <property type="match status" value="1"/>
</dbReference>
<evidence type="ECO:0000313" key="14">
    <source>
        <dbReference type="Proteomes" id="UP001235760"/>
    </source>
</evidence>
<keyword evidence="4" id="KW-1003">Cell membrane</keyword>
<dbReference type="Gene3D" id="3.30.700.10">
    <property type="entry name" value="Glycoprotein, Type 4 Pilin"/>
    <property type="match status" value="1"/>
</dbReference>
<sequence>MPHRPLSRPAARRLARGFTLLELLVVMVIIGLLAGIVAPQYFTQLGKSNAKVARAQIESFGQALDQYRLDVGGYPSTEQGLAALRAAPADLPRWQGPYLKRDIPADPWGRPYVYTAPGQHGDYDLVSLGSDGQPGGEGDAADVNSW</sequence>
<dbReference type="Proteomes" id="UP001235760">
    <property type="component" value="Unassembled WGS sequence"/>
</dbReference>
<dbReference type="NCBIfam" id="TIGR02532">
    <property type="entry name" value="IV_pilin_GFxxxE"/>
    <property type="match status" value="1"/>
</dbReference>
<keyword evidence="6" id="KW-0997">Cell inner membrane</keyword>
<dbReference type="InterPro" id="IPR012902">
    <property type="entry name" value="N_methyl_site"/>
</dbReference>
<evidence type="ECO:0000259" key="12">
    <source>
        <dbReference type="Pfam" id="PF08334"/>
    </source>
</evidence>
<dbReference type="InterPro" id="IPR045584">
    <property type="entry name" value="Pilin-like"/>
</dbReference>
<name>A0ABT9G291_LEPDI</name>
<evidence type="ECO:0000256" key="3">
    <source>
        <dbReference type="ARBA" id="ARBA00020042"/>
    </source>
</evidence>
<dbReference type="SUPFAM" id="SSF54523">
    <property type="entry name" value="Pili subunits"/>
    <property type="match status" value="1"/>
</dbReference>
<comment type="subcellular location">
    <subcellularLocation>
        <location evidence="1">Cell inner membrane</location>
        <topology evidence="1">Single-pass membrane protein</topology>
    </subcellularLocation>
</comment>
<proteinExistence type="inferred from homology"/>
<keyword evidence="7 11" id="KW-0812">Transmembrane</keyword>
<keyword evidence="14" id="KW-1185">Reference proteome</keyword>
<reference evidence="13 14" key="1">
    <citation type="submission" date="2023-08" db="EMBL/GenBank/DDBJ databases">
        <authorList>
            <person name="Roldan D.M."/>
            <person name="Menes R.J."/>
        </authorList>
    </citation>
    <scope>NUCLEOTIDE SEQUENCE [LARGE SCALE GENOMIC DNA]</scope>
    <source>
        <strain evidence="13 14">CCM 2812</strain>
    </source>
</reference>
<evidence type="ECO:0000256" key="6">
    <source>
        <dbReference type="ARBA" id="ARBA00022519"/>
    </source>
</evidence>
<feature type="transmembrane region" description="Helical" evidence="11">
    <location>
        <begin position="20"/>
        <end position="42"/>
    </location>
</feature>
<accession>A0ABT9G291</accession>
<dbReference type="Pfam" id="PF08334">
    <property type="entry name" value="T2SSG"/>
    <property type="match status" value="1"/>
</dbReference>
<dbReference type="RefSeq" id="WP_305749090.1">
    <property type="nucleotide sequence ID" value="NZ_JAUZEE010000003.1"/>
</dbReference>
<keyword evidence="9 11" id="KW-0472">Membrane</keyword>
<evidence type="ECO:0000256" key="10">
    <source>
        <dbReference type="SAM" id="MobiDB-lite"/>
    </source>
</evidence>
<evidence type="ECO:0000256" key="7">
    <source>
        <dbReference type="ARBA" id="ARBA00022692"/>
    </source>
</evidence>
<evidence type="ECO:0000256" key="8">
    <source>
        <dbReference type="ARBA" id="ARBA00022989"/>
    </source>
</evidence>
<evidence type="ECO:0000256" key="4">
    <source>
        <dbReference type="ARBA" id="ARBA00022475"/>
    </source>
</evidence>
<dbReference type="PANTHER" id="PTHR30093:SF45">
    <property type="entry name" value="TYPE II SECRETION SYSTEM CORE PROTEIN G"/>
    <property type="match status" value="1"/>
</dbReference>
<feature type="region of interest" description="Disordered" evidence="10">
    <location>
        <begin position="124"/>
        <end position="146"/>
    </location>
</feature>
<comment type="caution">
    <text evidence="13">The sequence shown here is derived from an EMBL/GenBank/DDBJ whole genome shotgun (WGS) entry which is preliminary data.</text>
</comment>
<keyword evidence="5" id="KW-0488">Methylation</keyword>
<comment type="similarity">
    <text evidence="2">Belongs to the GSP G family.</text>
</comment>
<protein>
    <recommendedName>
        <fullName evidence="3">Type II secretion system core protein G</fullName>
    </recommendedName>
</protein>
<gene>
    <name evidence="13" type="primary">gspG</name>
    <name evidence="13" type="ORF">Q8X39_07825</name>
</gene>
<dbReference type="InterPro" id="IPR010054">
    <property type="entry name" value="Type2_sec_GspG"/>
</dbReference>
<dbReference type="InterPro" id="IPR013545">
    <property type="entry name" value="T2SS_protein-GspG_C"/>
</dbReference>
<evidence type="ECO:0000256" key="2">
    <source>
        <dbReference type="ARBA" id="ARBA00009984"/>
    </source>
</evidence>
<dbReference type="Pfam" id="PF07963">
    <property type="entry name" value="N_methyl"/>
    <property type="match status" value="1"/>
</dbReference>
<evidence type="ECO:0000256" key="1">
    <source>
        <dbReference type="ARBA" id="ARBA00004377"/>
    </source>
</evidence>
<dbReference type="InterPro" id="IPR000983">
    <property type="entry name" value="Bac_GSPG_pilin"/>
</dbReference>
<dbReference type="PRINTS" id="PR00813">
    <property type="entry name" value="BCTERIALGSPG"/>
</dbReference>
<evidence type="ECO:0000256" key="9">
    <source>
        <dbReference type="ARBA" id="ARBA00023136"/>
    </source>
</evidence>
<evidence type="ECO:0000313" key="13">
    <source>
        <dbReference type="EMBL" id="MDP4300540.1"/>
    </source>
</evidence>
<evidence type="ECO:0000256" key="5">
    <source>
        <dbReference type="ARBA" id="ARBA00022481"/>
    </source>
</evidence>